<dbReference type="PANTHER" id="PTHR34286">
    <property type="entry name" value="TRANSMEMBRANE PROTEIN"/>
    <property type="match status" value="1"/>
</dbReference>
<gene>
    <name evidence="2" type="ORF">H4219_001115</name>
</gene>
<feature type="transmembrane region" description="Helical" evidence="1">
    <location>
        <begin position="30"/>
        <end position="47"/>
    </location>
</feature>
<proteinExistence type="predicted"/>
<dbReference type="PANTHER" id="PTHR34286:SF1">
    <property type="entry name" value="TRANSMEMBRANE PROTEIN"/>
    <property type="match status" value="1"/>
</dbReference>
<evidence type="ECO:0000313" key="2">
    <source>
        <dbReference type="EMBL" id="KAJ1920716.1"/>
    </source>
</evidence>
<organism evidence="2 3">
    <name type="scientific">Mycoemilia scoparia</name>
    <dbReference type="NCBI Taxonomy" id="417184"/>
    <lineage>
        <taxon>Eukaryota</taxon>
        <taxon>Fungi</taxon>
        <taxon>Fungi incertae sedis</taxon>
        <taxon>Zoopagomycota</taxon>
        <taxon>Kickxellomycotina</taxon>
        <taxon>Kickxellomycetes</taxon>
        <taxon>Kickxellales</taxon>
        <taxon>Kickxellaceae</taxon>
        <taxon>Mycoemilia</taxon>
    </lineage>
</organism>
<dbReference type="AlphaFoldDB" id="A0A9W8A1T3"/>
<keyword evidence="1" id="KW-0472">Membrane</keyword>
<reference evidence="2" key="1">
    <citation type="submission" date="2022-07" db="EMBL/GenBank/DDBJ databases">
        <title>Phylogenomic reconstructions and comparative analyses of Kickxellomycotina fungi.</title>
        <authorList>
            <person name="Reynolds N.K."/>
            <person name="Stajich J.E."/>
            <person name="Barry K."/>
            <person name="Grigoriev I.V."/>
            <person name="Crous P."/>
            <person name="Smith M.E."/>
        </authorList>
    </citation>
    <scope>NUCLEOTIDE SEQUENCE</scope>
    <source>
        <strain evidence="2">NBRC 100468</strain>
    </source>
</reference>
<dbReference type="OrthoDB" id="2100988at2759"/>
<protein>
    <submittedName>
        <fullName evidence="2">Uncharacterized protein</fullName>
    </submittedName>
</protein>
<keyword evidence="1" id="KW-0812">Transmembrane</keyword>
<accession>A0A9W8A1T3</accession>
<sequence>MGGAVQKPYPKEVWSPAGGWWSNPKQWKRNTAIVGAGLFTTLAFVWYKSAQLERRTQYPRGWIPSMLWSKQFKENDPNFQPPEPL</sequence>
<evidence type="ECO:0000313" key="3">
    <source>
        <dbReference type="Proteomes" id="UP001150538"/>
    </source>
</evidence>
<name>A0A9W8A1T3_9FUNG</name>
<comment type="caution">
    <text evidence="2">The sequence shown here is derived from an EMBL/GenBank/DDBJ whole genome shotgun (WGS) entry which is preliminary data.</text>
</comment>
<evidence type="ECO:0000256" key="1">
    <source>
        <dbReference type="SAM" id="Phobius"/>
    </source>
</evidence>
<dbReference type="EMBL" id="JANBPU010000010">
    <property type="protein sequence ID" value="KAJ1920716.1"/>
    <property type="molecule type" value="Genomic_DNA"/>
</dbReference>
<keyword evidence="1" id="KW-1133">Transmembrane helix</keyword>
<keyword evidence="3" id="KW-1185">Reference proteome</keyword>
<dbReference type="Proteomes" id="UP001150538">
    <property type="component" value="Unassembled WGS sequence"/>
</dbReference>